<dbReference type="OrthoDB" id="3216692at2"/>
<reference evidence="2 3" key="1">
    <citation type="submission" date="2019-03" db="EMBL/GenBank/DDBJ databases">
        <title>Draft genome sequences of novel Actinobacteria.</title>
        <authorList>
            <person name="Sahin N."/>
            <person name="Ay H."/>
            <person name="Saygin H."/>
        </authorList>
    </citation>
    <scope>NUCLEOTIDE SEQUENCE [LARGE SCALE GENOMIC DNA]</scope>
    <source>
        <strain evidence="2 3">H3C3</strain>
    </source>
</reference>
<dbReference type="RefSeq" id="WP_131896545.1">
    <property type="nucleotide sequence ID" value="NZ_SMKU01000127.1"/>
</dbReference>
<protein>
    <submittedName>
        <fullName evidence="2">Site-specific integrase</fullName>
    </submittedName>
</protein>
<sequence>MIIPDLDSQVDVHEQAIDQRIQALPAGLAEDLHRWVRVLRGQGRRPHPARSFETIRKNLGYAYPVLQQWGSEHDSLREITPQHIESALSGLTGHQARGRLTALRSLFRALKQERLIFGDPIRGFALAAVVRLPTAIPTDRLRGLIDRASGPFAKLVVALVAVHGLGTREVAELRLADLDLAGGKLVVRRAGGRHIVHLDEITHRLTVAWLRERHRRWPATANPHLLVSQQTAHMDTKPPISRPVINGVFRPLSVGPAALRQDRILDEARYTADPVHLMRVFGISVTTAMNYIHAAHPERRSTLPR</sequence>
<dbReference type="GO" id="GO:0003677">
    <property type="term" value="F:DNA binding"/>
    <property type="evidence" value="ECO:0007669"/>
    <property type="project" value="InterPro"/>
</dbReference>
<accession>A0A4R5B7F3</accession>
<keyword evidence="3" id="KW-1185">Reference proteome</keyword>
<dbReference type="AlphaFoldDB" id="A0A4R5B7F3"/>
<dbReference type="Proteomes" id="UP000294513">
    <property type="component" value="Unassembled WGS sequence"/>
</dbReference>
<evidence type="ECO:0000256" key="1">
    <source>
        <dbReference type="ARBA" id="ARBA00023172"/>
    </source>
</evidence>
<proteinExistence type="predicted"/>
<dbReference type="GO" id="GO:0015074">
    <property type="term" value="P:DNA integration"/>
    <property type="evidence" value="ECO:0007669"/>
    <property type="project" value="InterPro"/>
</dbReference>
<dbReference type="InterPro" id="IPR013762">
    <property type="entry name" value="Integrase-like_cat_sf"/>
</dbReference>
<evidence type="ECO:0000313" key="2">
    <source>
        <dbReference type="EMBL" id="TDD82198.1"/>
    </source>
</evidence>
<keyword evidence="1" id="KW-0233">DNA recombination</keyword>
<dbReference type="Gene3D" id="1.10.443.10">
    <property type="entry name" value="Intergrase catalytic core"/>
    <property type="match status" value="1"/>
</dbReference>
<comment type="caution">
    <text evidence="2">The sequence shown here is derived from an EMBL/GenBank/DDBJ whole genome shotgun (WGS) entry which is preliminary data.</text>
</comment>
<dbReference type="EMBL" id="SMKU01000127">
    <property type="protein sequence ID" value="TDD82198.1"/>
    <property type="molecule type" value="Genomic_DNA"/>
</dbReference>
<dbReference type="GO" id="GO:0006310">
    <property type="term" value="P:DNA recombination"/>
    <property type="evidence" value="ECO:0007669"/>
    <property type="project" value="UniProtKB-KW"/>
</dbReference>
<name>A0A4R5B7F3_9ACTN</name>
<dbReference type="InterPro" id="IPR011010">
    <property type="entry name" value="DNA_brk_join_enz"/>
</dbReference>
<evidence type="ECO:0000313" key="3">
    <source>
        <dbReference type="Proteomes" id="UP000294513"/>
    </source>
</evidence>
<organism evidence="2 3">
    <name type="scientific">Actinomadura rubrisoli</name>
    <dbReference type="NCBI Taxonomy" id="2530368"/>
    <lineage>
        <taxon>Bacteria</taxon>
        <taxon>Bacillati</taxon>
        <taxon>Actinomycetota</taxon>
        <taxon>Actinomycetes</taxon>
        <taxon>Streptosporangiales</taxon>
        <taxon>Thermomonosporaceae</taxon>
        <taxon>Actinomadura</taxon>
    </lineage>
</organism>
<gene>
    <name evidence="2" type="ORF">E1298_22985</name>
</gene>
<dbReference type="SUPFAM" id="SSF56349">
    <property type="entry name" value="DNA breaking-rejoining enzymes"/>
    <property type="match status" value="1"/>
</dbReference>